<dbReference type="EMBL" id="MJFZ01002501">
    <property type="protein sequence ID" value="RAW20696.1"/>
    <property type="molecule type" value="Genomic_DNA"/>
</dbReference>
<dbReference type="Proteomes" id="UP000688947">
    <property type="component" value="Unassembled WGS sequence"/>
</dbReference>
<evidence type="ECO:0000313" key="2">
    <source>
        <dbReference type="EMBL" id="KAG3209794.1"/>
    </source>
</evidence>
<accession>A0A329R9Z8</accession>
<dbReference type="EMBL" id="RCMK01000899">
    <property type="protein sequence ID" value="KAG2908417.1"/>
    <property type="molecule type" value="Genomic_DNA"/>
</dbReference>
<organism evidence="4 5">
    <name type="scientific">Phytophthora cactorum</name>
    <dbReference type="NCBI Taxonomy" id="29920"/>
    <lineage>
        <taxon>Eukaryota</taxon>
        <taxon>Sar</taxon>
        <taxon>Stramenopiles</taxon>
        <taxon>Oomycota</taxon>
        <taxon>Peronosporomycetes</taxon>
        <taxon>Peronosporales</taxon>
        <taxon>Peronosporaceae</taxon>
        <taxon>Phytophthora</taxon>
    </lineage>
</organism>
<reference evidence="4 5" key="1">
    <citation type="submission" date="2018-01" db="EMBL/GenBank/DDBJ databases">
        <title>Draft genome of the strawberry crown rot pathogen Phytophthora cactorum.</title>
        <authorList>
            <person name="Armitage A.D."/>
            <person name="Lysoe E."/>
            <person name="Nellist C.F."/>
            <person name="Harrison R.J."/>
            <person name="Brurberg M.B."/>
        </authorList>
    </citation>
    <scope>NUCLEOTIDE SEQUENCE [LARGE SCALE GENOMIC DNA]</scope>
    <source>
        <strain evidence="4 5">10300</strain>
    </source>
</reference>
<dbReference type="EMBL" id="JAENGZ010001231">
    <property type="protein sequence ID" value="KAG6949581.1"/>
    <property type="molecule type" value="Genomic_DNA"/>
</dbReference>
<dbReference type="Proteomes" id="UP000736787">
    <property type="component" value="Unassembled WGS sequence"/>
</dbReference>
<evidence type="ECO:0000313" key="3">
    <source>
        <dbReference type="EMBL" id="KAG6949581.1"/>
    </source>
</evidence>
<reference evidence="3" key="3">
    <citation type="submission" date="2021-01" db="EMBL/GenBank/DDBJ databases">
        <title>Phytophthora aleatoria, a newly-described species from Pinus radiata is distinct from Phytophthora cactorum isolates based on comparative genomics.</title>
        <authorList>
            <person name="Mcdougal R."/>
            <person name="Panda P."/>
            <person name="Williams N."/>
            <person name="Studholme D.J."/>
        </authorList>
    </citation>
    <scope>NUCLEOTIDE SEQUENCE</scope>
    <source>
        <strain evidence="3">NZFS 3830</strain>
    </source>
</reference>
<evidence type="ECO:0000313" key="1">
    <source>
        <dbReference type="EMBL" id="KAG2908417.1"/>
    </source>
</evidence>
<reference evidence="1" key="2">
    <citation type="submission" date="2018-10" db="EMBL/GenBank/DDBJ databases">
        <title>Effector identification in a new, highly contiguous assembly of the strawberry crown rot pathogen Phytophthora cactorum.</title>
        <authorList>
            <person name="Armitage A.D."/>
            <person name="Nellist C.F."/>
            <person name="Bates H."/>
            <person name="Vickerstaff R.J."/>
            <person name="Harrison R.J."/>
        </authorList>
    </citation>
    <scope>NUCLEOTIDE SEQUENCE</scope>
    <source>
        <strain evidence="1">4040</strain>
        <strain evidence="2">P421</strain>
    </source>
</reference>
<protein>
    <submittedName>
        <fullName evidence="4">Uncharacterized protein</fullName>
    </submittedName>
</protein>
<dbReference type="EMBL" id="RCMV01001204">
    <property type="protein sequence ID" value="KAG3209794.1"/>
    <property type="molecule type" value="Genomic_DNA"/>
</dbReference>
<dbReference type="Proteomes" id="UP000760860">
    <property type="component" value="Unassembled WGS sequence"/>
</dbReference>
<dbReference type="AlphaFoldDB" id="A0A329R9Z8"/>
<evidence type="ECO:0000313" key="5">
    <source>
        <dbReference type="Proteomes" id="UP000251314"/>
    </source>
</evidence>
<gene>
    <name evidence="3" type="ORF">JG687_00014771</name>
    <name evidence="4" type="ORF">PC110_g22861</name>
    <name evidence="1" type="ORF">PC117_g19952</name>
    <name evidence="2" type="ORF">PC129_g19198</name>
</gene>
<name>A0A329R9Z8_9STRA</name>
<comment type="caution">
    <text evidence="4">The sequence shown here is derived from an EMBL/GenBank/DDBJ whole genome shotgun (WGS) entry which is preliminary data.</text>
</comment>
<dbReference type="Proteomes" id="UP000251314">
    <property type="component" value="Unassembled WGS sequence"/>
</dbReference>
<proteinExistence type="predicted"/>
<dbReference type="VEuPathDB" id="FungiDB:PC110_g22861"/>
<sequence length="58" mass="5890">MLAHNMLNQVGVPSSGCLLAIDAAAAAVEADNELVVLASAGFVEELGDLLVGEHWSGL</sequence>
<keyword evidence="5" id="KW-1185">Reference proteome</keyword>
<evidence type="ECO:0000313" key="4">
    <source>
        <dbReference type="EMBL" id="RAW20696.1"/>
    </source>
</evidence>